<name>O96956_SUBDO</name>
<dbReference type="GO" id="GO:0020037">
    <property type="term" value="F:heme binding"/>
    <property type="evidence" value="ECO:0007669"/>
    <property type="project" value="InterPro"/>
</dbReference>
<keyword evidence="2" id="KW-0812">Transmembrane</keyword>
<dbReference type="SUPFAM" id="SSF48264">
    <property type="entry name" value="Cytochrome P450"/>
    <property type="match status" value="1"/>
</dbReference>
<dbReference type="InterPro" id="IPR036396">
    <property type="entry name" value="Cyt_P450_sf"/>
</dbReference>
<evidence type="ECO:0000256" key="1">
    <source>
        <dbReference type="ARBA" id="ARBA00010617"/>
    </source>
</evidence>
<dbReference type="PANTHER" id="PTHR24280">
    <property type="entry name" value="CYTOCHROME P450 20A1"/>
    <property type="match status" value="1"/>
</dbReference>
<accession>O96956</accession>
<proteinExistence type="evidence at transcript level"/>
<dbReference type="CDD" id="cd00302">
    <property type="entry name" value="cytochrome_P450"/>
    <property type="match status" value="1"/>
</dbReference>
<sequence>MLDFVIFAITAVAGLIGILLFFYFSRSTETKPVSSASPTSTIPRWSAPPADIEKGDLDVMMKKHGSLHQFLLHLHDNGKTPVTSFWWGKTHVVSFCSPQAFKESAVFVNRPVELFVGFEPLITPFSIQYANDEDWVQRSKCLYHTLKGDDLKSYFHHFVQIAQEEESLWSSYTSDKEVSLTKEVFPMTIKGIARTCFGDIFKDENELSKMAESYHVCWRTMEEGVPEAGSKRETEFLKHRRVLEDIIRRIIQERKEGEDLQELPFIDSMLQNYDSEDKIIADAISFMVGGFHTSGYMFTWMLWYLSSHPESQDRLRTEIERETGGERGDRLKEYSLRADTFLRQVQDETIRLSTLAPWAARYSDKKVTVCGYTIPAKTPMIHALGVGLKNKTVWENTDSWDPDRFSPNGRRGNDFCPFGVHSRRKCPGYLFSYFEVGVFASILLSRFEIVPVEGQTVIQVHGLVTEPKDDIKIYIRSRKED</sequence>
<reference evidence="3" key="1">
    <citation type="journal article" date="1999" name="Mar. Ecol. Prog. Ser.">
        <title>Establishment of a primary cell culture from a sponge: Primmorphs from Suberites domuncula.</title>
        <authorList>
            <person name="Mueller W.E.G."/>
            <person name="Wiens M."/>
            <person name="Batel R."/>
            <person name="Steffen R."/>
            <person name="Schroeder R."/>
            <person name="Borojevic R."/>
            <person name="Custodio M.R."/>
        </authorList>
    </citation>
    <scope>NUCLEOTIDE SEQUENCE</scope>
</reference>
<dbReference type="Gene3D" id="1.10.630.10">
    <property type="entry name" value="Cytochrome P450"/>
    <property type="match status" value="1"/>
</dbReference>
<organism evidence="3">
    <name type="scientific">Suberites domuncula</name>
    <name type="common">Sponge</name>
    <dbReference type="NCBI Taxonomy" id="55567"/>
    <lineage>
        <taxon>Eukaryota</taxon>
        <taxon>Metazoa</taxon>
        <taxon>Porifera</taxon>
        <taxon>Demospongiae</taxon>
        <taxon>Heteroscleromorpha</taxon>
        <taxon>Suberitida</taxon>
        <taxon>Suberitidae</taxon>
        <taxon>Suberites</taxon>
    </lineage>
</organism>
<dbReference type="InterPro" id="IPR001128">
    <property type="entry name" value="Cyt_P450"/>
</dbReference>
<dbReference type="Pfam" id="PF00067">
    <property type="entry name" value="p450"/>
    <property type="match status" value="1"/>
</dbReference>
<dbReference type="PANTHER" id="PTHR24280:SF4">
    <property type="entry name" value="CYTOCHROME P450 20A1"/>
    <property type="match status" value="1"/>
</dbReference>
<dbReference type="GO" id="GO:0005506">
    <property type="term" value="F:iron ion binding"/>
    <property type="evidence" value="ECO:0007669"/>
    <property type="project" value="InterPro"/>
</dbReference>
<comment type="similarity">
    <text evidence="1">Belongs to the cytochrome P450 family.</text>
</comment>
<dbReference type="GO" id="GO:0016020">
    <property type="term" value="C:membrane"/>
    <property type="evidence" value="ECO:0007669"/>
    <property type="project" value="TreeGrafter"/>
</dbReference>
<dbReference type="EMBL" id="Y17816">
    <property type="protein sequence ID" value="CAA76870.1"/>
    <property type="molecule type" value="mRNA"/>
</dbReference>
<dbReference type="InterPro" id="IPR052666">
    <property type="entry name" value="CYP450_20A1-like"/>
</dbReference>
<dbReference type="AlphaFoldDB" id="O96956"/>
<dbReference type="GO" id="GO:0016705">
    <property type="term" value="F:oxidoreductase activity, acting on paired donors, with incorporation or reduction of molecular oxygen"/>
    <property type="evidence" value="ECO:0007669"/>
    <property type="project" value="InterPro"/>
</dbReference>
<feature type="transmembrane region" description="Helical" evidence="2">
    <location>
        <begin position="6"/>
        <end position="24"/>
    </location>
</feature>
<evidence type="ECO:0000313" key="3">
    <source>
        <dbReference type="EMBL" id="CAA76870.1"/>
    </source>
</evidence>
<dbReference type="GO" id="GO:0004497">
    <property type="term" value="F:monooxygenase activity"/>
    <property type="evidence" value="ECO:0007669"/>
    <property type="project" value="InterPro"/>
</dbReference>
<keyword evidence="2" id="KW-0472">Membrane</keyword>
<evidence type="ECO:0000256" key="2">
    <source>
        <dbReference type="SAM" id="Phobius"/>
    </source>
</evidence>
<protein>
    <submittedName>
        <fullName evidence="3">Cytochrome P450</fullName>
    </submittedName>
</protein>
<keyword evidence="2" id="KW-1133">Transmembrane helix</keyword>